<dbReference type="EMBL" id="QKYU01000051">
    <property type="protein sequence ID" value="PZW36955.1"/>
    <property type="molecule type" value="Genomic_DNA"/>
</dbReference>
<dbReference type="RefSeq" id="WP_111400628.1">
    <property type="nucleotide sequence ID" value="NZ_QKYU01000051.1"/>
</dbReference>
<dbReference type="InterPro" id="IPR029044">
    <property type="entry name" value="Nucleotide-diphossugar_trans"/>
</dbReference>
<comment type="caution">
    <text evidence="5">The sequence shown here is derived from an EMBL/GenBank/DDBJ whole genome shotgun (WGS) entry which is preliminary data.</text>
</comment>
<evidence type="ECO:0000313" key="5">
    <source>
        <dbReference type="EMBL" id="PZW36955.1"/>
    </source>
</evidence>
<proteinExistence type="inferred from homology"/>
<keyword evidence="2" id="KW-0328">Glycosyltransferase</keyword>
<accession>A0A2W7HXS6</accession>
<dbReference type="Gene3D" id="3.90.550.10">
    <property type="entry name" value="Spore Coat Polysaccharide Biosynthesis Protein SpsA, Chain A"/>
    <property type="match status" value="1"/>
</dbReference>
<keyword evidence="3 5" id="KW-0808">Transferase</keyword>
<dbReference type="CDD" id="cd00761">
    <property type="entry name" value="Glyco_tranf_GTA_type"/>
    <property type="match status" value="1"/>
</dbReference>
<dbReference type="InterPro" id="IPR001173">
    <property type="entry name" value="Glyco_trans_2-like"/>
</dbReference>
<comment type="similarity">
    <text evidence="1">Belongs to the glycosyltransferase 2 family.</text>
</comment>
<protein>
    <submittedName>
        <fullName evidence="5">Glycosyl transferase family 2</fullName>
    </submittedName>
</protein>
<evidence type="ECO:0000256" key="3">
    <source>
        <dbReference type="ARBA" id="ARBA00022679"/>
    </source>
</evidence>
<dbReference type="AlphaFoldDB" id="A0A2W7HXS6"/>
<dbReference type="PANTHER" id="PTHR43685">
    <property type="entry name" value="GLYCOSYLTRANSFERASE"/>
    <property type="match status" value="1"/>
</dbReference>
<sequence length="243" mass="25044">MSTPGGTGTGTGSGTGSGTLGISAILPVRNGAALVAEAIRSIRAQQPPVEELIVVDDGSTDATADCVRRADPAARLLRQAPLGPAAARNAGAAAARGAWLAFLDHDDLWPPGRQAALLAGLHARPEAGLLCGRLQILALPGGTLDARLRQADGAHLPFLLASGLLRRSLWQAVGGMRPARDRAEDIDLYLRLLEAGATVATIEATTLVYRQHGDNRSRAAALTGAALLAAMQAAVLRRRRGAA</sequence>
<dbReference type="GO" id="GO:0016757">
    <property type="term" value="F:glycosyltransferase activity"/>
    <property type="evidence" value="ECO:0007669"/>
    <property type="project" value="UniProtKB-KW"/>
</dbReference>
<dbReference type="Proteomes" id="UP000249688">
    <property type="component" value="Unassembled WGS sequence"/>
</dbReference>
<gene>
    <name evidence="5" type="ORF">C8P66_1517</name>
</gene>
<organism evidence="5 6">
    <name type="scientific">Humitalea rosea</name>
    <dbReference type="NCBI Taxonomy" id="990373"/>
    <lineage>
        <taxon>Bacteria</taxon>
        <taxon>Pseudomonadati</taxon>
        <taxon>Pseudomonadota</taxon>
        <taxon>Alphaproteobacteria</taxon>
        <taxon>Acetobacterales</taxon>
        <taxon>Roseomonadaceae</taxon>
        <taxon>Humitalea</taxon>
    </lineage>
</organism>
<dbReference type="Pfam" id="PF00535">
    <property type="entry name" value="Glycos_transf_2"/>
    <property type="match status" value="1"/>
</dbReference>
<evidence type="ECO:0000313" key="6">
    <source>
        <dbReference type="Proteomes" id="UP000249688"/>
    </source>
</evidence>
<evidence type="ECO:0000256" key="1">
    <source>
        <dbReference type="ARBA" id="ARBA00006739"/>
    </source>
</evidence>
<evidence type="ECO:0000259" key="4">
    <source>
        <dbReference type="Pfam" id="PF00535"/>
    </source>
</evidence>
<dbReference type="OrthoDB" id="7296636at2"/>
<dbReference type="PANTHER" id="PTHR43685:SF5">
    <property type="entry name" value="GLYCOSYLTRANSFERASE EPSE-RELATED"/>
    <property type="match status" value="1"/>
</dbReference>
<dbReference type="SUPFAM" id="SSF53448">
    <property type="entry name" value="Nucleotide-diphospho-sugar transferases"/>
    <property type="match status" value="1"/>
</dbReference>
<reference evidence="5 6" key="1">
    <citation type="submission" date="2018-06" db="EMBL/GenBank/DDBJ databases">
        <title>Genomic Encyclopedia of Archaeal and Bacterial Type Strains, Phase II (KMG-II): from individual species to whole genera.</title>
        <authorList>
            <person name="Goeker M."/>
        </authorList>
    </citation>
    <scope>NUCLEOTIDE SEQUENCE [LARGE SCALE GENOMIC DNA]</scope>
    <source>
        <strain evidence="5 6">DSM 24525</strain>
    </source>
</reference>
<keyword evidence="6" id="KW-1185">Reference proteome</keyword>
<feature type="domain" description="Glycosyltransferase 2-like" evidence="4">
    <location>
        <begin position="23"/>
        <end position="134"/>
    </location>
</feature>
<name>A0A2W7HXS6_9PROT</name>
<dbReference type="InterPro" id="IPR050834">
    <property type="entry name" value="Glycosyltransf_2"/>
</dbReference>
<evidence type="ECO:0000256" key="2">
    <source>
        <dbReference type="ARBA" id="ARBA00022676"/>
    </source>
</evidence>